<evidence type="ECO:0000256" key="1">
    <source>
        <dbReference type="ARBA" id="ARBA00022475"/>
    </source>
</evidence>
<organism evidence="6">
    <name type="scientific">marine metagenome</name>
    <dbReference type="NCBI Taxonomy" id="408172"/>
    <lineage>
        <taxon>unclassified sequences</taxon>
        <taxon>metagenomes</taxon>
        <taxon>ecological metagenomes</taxon>
    </lineage>
</organism>
<evidence type="ECO:0000256" key="5">
    <source>
        <dbReference type="SAM" id="Phobius"/>
    </source>
</evidence>
<evidence type="ECO:0000256" key="3">
    <source>
        <dbReference type="ARBA" id="ARBA00022989"/>
    </source>
</evidence>
<feature type="transmembrane region" description="Helical" evidence="5">
    <location>
        <begin position="121"/>
        <end position="141"/>
    </location>
</feature>
<reference evidence="6" key="1">
    <citation type="submission" date="2018-05" db="EMBL/GenBank/DDBJ databases">
        <authorList>
            <person name="Lanie J.A."/>
            <person name="Ng W.-L."/>
            <person name="Kazmierczak K.M."/>
            <person name="Andrzejewski T.M."/>
            <person name="Davidsen T.M."/>
            <person name="Wayne K.J."/>
            <person name="Tettelin H."/>
            <person name="Glass J.I."/>
            <person name="Rusch D."/>
            <person name="Podicherti R."/>
            <person name="Tsui H.-C.T."/>
            <person name="Winkler M.E."/>
        </authorList>
    </citation>
    <scope>NUCLEOTIDE SEQUENCE</scope>
</reference>
<keyword evidence="2 5" id="KW-0812">Transmembrane</keyword>
<keyword evidence="4 5" id="KW-0472">Membrane</keyword>
<dbReference type="GO" id="GO:0005886">
    <property type="term" value="C:plasma membrane"/>
    <property type="evidence" value="ECO:0007669"/>
    <property type="project" value="TreeGrafter"/>
</dbReference>
<evidence type="ECO:0000256" key="4">
    <source>
        <dbReference type="ARBA" id="ARBA00023136"/>
    </source>
</evidence>
<feature type="transmembrane region" description="Helical" evidence="5">
    <location>
        <begin position="53"/>
        <end position="74"/>
    </location>
</feature>
<feature type="transmembrane region" description="Helical" evidence="5">
    <location>
        <begin position="153"/>
        <end position="177"/>
    </location>
</feature>
<proteinExistence type="inferred from homology"/>
<protein>
    <recommendedName>
        <fullName evidence="7">Intracellular septation protein A</fullName>
    </recommendedName>
</protein>
<evidence type="ECO:0008006" key="7">
    <source>
        <dbReference type="Google" id="ProtNLM"/>
    </source>
</evidence>
<feature type="transmembrane region" description="Helical" evidence="5">
    <location>
        <begin position="20"/>
        <end position="41"/>
    </location>
</feature>
<sequence>MKILFDFFPLILFFAAYKFYGIFVATAVAIIASILQVGFFWVRQRRFETTHLITLAVIVIFGGMTLIFQDVIFIKWKPTIVEWIFAAMVLGSHLTGRRTALEFMLGSQLKLPPPVWRKVNLGWGLFFLLVGALNLYVAFFFRLDLDPQARTDLWVNFKVFGLMGLTLIFAIVQMLLIAKHIDTSEKDDD</sequence>
<keyword evidence="1" id="KW-1003">Cell membrane</keyword>
<dbReference type="PANTHER" id="PTHR36917:SF1">
    <property type="entry name" value="INNER MEMBRANE-SPANNING PROTEIN YCIB"/>
    <property type="match status" value="1"/>
</dbReference>
<dbReference type="InterPro" id="IPR006008">
    <property type="entry name" value="YciB"/>
</dbReference>
<name>A0A381T9I2_9ZZZZ</name>
<dbReference type="PANTHER" id="PTHR36917">
    <property type="entry name" value="INTRACELLULAR SEPTATION PROTEIN A-RELATED"/>
    <property type="match status" value="1"/>
</dbReference>
<dbReference type="EMBL" id="UINC01003935">
    <property type="protein sequence ID" value="SVA10473.1"/>
    <property type="molecule type" value="Genomic_DNA"/>
</dbReference>
<accession>A0A381T9I2</accession>
<gene>
    <name evidence="6" type="ORF">METZ01_LOCUS63327</name>
</gene>
<dbReference type="NCBIfam" id="TIGR00997">
    <property type="entry name" value="ispZ"/>
    <property type="match status" value="1"/>
</dbReference>
<evidence type="ECO:0000256" key="2">
    <source>
        <dbReference type="ARBA" id="ARBA00022692"/>
    </source>
</evidence>
<dbReference type="HAMAP" id="MF_00189">
    <property type="entry name" value="YciB"/>
    <property type="match status" value="1"/>
</dbReference>
<dbReference type="Pfam" id="PF04279">
    <property type="entry name" value="IspA"/>
    <property type="match status" value="1"/>
</dbReference>
<evidence type="ECO:0000313" key="6">
    <source>
        <dbReference type="EMBL" id="SVA10473.1"/>
    </source>
</evidence>
<dbReference type="AlphaFoldDB" id="A0A381T9I2"/>
<keyword evidence="3 5" id="KW-1133">Transmembrane helix</keyword>
<dbReference type="NCBIfam" id="NF001325">
    <property type="entry name" value="PRK00259.1-3"/>
    <property type="match status" value="1"/>
</dbReference>